<dbReference type="PANTHER" id="PTHR39087:SF2">
    <property type="entry name" value="UPF0104 MEMBRANE PROTEIN MJ1595"/>
    <property type="match status" value="1"/>
</dbReference>
<feature type="transmembrane region" description="Helical" evidence="6">
    <location>
        <begin position="274"/>
        <end position="291"/>
    </location>
</feature>
<evidence type="ECO:0000256" key="5">
    <source>
        <dbReference type="ARBA" id="ARBA00023136"/>
    </source>
</evidence>
<dbReference type="InterPro" id="IPR022791">
    <property type="entry name" value="L-PG_synthase/AglD"/>
</dbReference>
<keyword evidence="5 6" id="KW-0472">Membrane</keyword>
<accession>R7ZRW2</accession>
<name>R7ZRW2_9BACT</name>
<evidence type="ECO:0000313" key="8">
    <source>
        <dbReference type="Proteomes" id="UP000013909"/>
    </source>
</evidence>
<dbReference type="RefSeq" id="WP_010854828.1">
    <property type="nucleotide sequence ID" value="NZ_AQHR01000073.1"/>
</dbReference>
<dbReference type="Pfam" id="PF03706">
    <property type="entry name" value="LPG_synthase_TM"/>
    <property type="match status" value="1"/>
</dbReference>
<feature type="transmembrane region" description="Helical" evidence="6">
    <location>
        <begin position="168"/>
        <end position="187"/>
    </location>
</feature>
<organism evidence="7 8">
    <name type="scientific">Lunatimonas lonarensis</name>
    <dbReference type="NCBI Taxonomy" id="1232681"/>
    <lineage>
        <taxon>Bacteria</taxon>
        <taxon>Pseudomonadati</taxon>
        <taxon>Bacteroidota</taxon>
        <taxon>Cytophagia</taxon>
        <taxon>Cytophagales</taxon>
        <taxon>Cyclobacteriaceae</taxon>
    </lineage>
</organism>
<dbReference type="AlphaFoldDB" id="R7ZRW2"/>
<comment type="caution">
    <text evidence="7">The sequence shown here is derived from an EMBL/GenBank/DDBJ whole genome shotgun (WGS) entry which is preliminary data.</text>
</comment>
<feature type="transmembrane region" description="Helical" evidence="6">
    <location>
        <begin position="38"/>
        <end position="58"/>
    </location>
</feature>
<dbReference type="Proteomes" id="UP000013909">
    <property type="component" value="Unassembled WGS sequence"/>
</dbReference>
<keyword evidence="8" id="KW-1185">Reference proteome</keyword>
<evidence type="ECO:0000256" key="6">
    <source>
        <dbReference type="SAM" id="Phobius"/>
    </source>
</evidence>
<sequence length="339" mass="37651">MRVTLRQLIQLFISLAIALGIFWYVYQDLDGSQLSSALSEVSLFWIGVSVLLSLVGYWLRAWRWKLLIDATESNKPTVLTAFWALMFGYVVNLLLPRAGEIARCAALKNTNRLSVGSLLGTVVLERTIDFAFMLCLVLLAFMLEARIFLEMMDNLFSWQQVLSLLSEYGVLLLTVTLILGVTLATVLRRIQGSAFMSKLQGFFRQFVKGIKSIANLENAVSFWVSSFFIWIIYYAMMYFITWSMDSTSSLSASSILMVLVMGSIGMVAPVQGGIGTFHALVAFILVFYGIPESEGKVFALVVHGSQVATVLILGLVSVAMLGKLTWKNKPGQGSLRKDV</sequence>
<keyword evidence="2" id="KW-1003">Cell membrane</keyword>
<evidence type="ECO:0000313" key="7">
    <source>
        <dbReference type="EMBL" id="EON76822.1"/>
    </source>
</evidence>
<dbReference type="OrthoDB" id="9812094at2"/>
<keyword evidence="3 6" id="KW-0812">Transmembrane</keyword>
<feature type="transmembrane region" description="Helical" evidence="6">
    <location>
        <begin position="6"/>
        <end position="26"/>
    </location>
</feature>
<dbReference type="EMBL" id="AQHR01000073">
    <property type="protein sequence ID" value="EON76822.1"/>
    <property type="molecule type" value="Genomic_DNA"/>
</dbReference>
<dbReference type="GO" id="GO:0005886">
    <property type="term" value="C:plasma membrane"/>
    <property type="evidence" value="ECO:0007669"/>
    <property type="project" value="UniProtKB-SubCell"/>
</dbReference>
<gene>
    <name evidence="7" type="ORF">ADIS_2693</name>
</gene>
<comment type="subcellular location">
    <subcellularLocation>
        <location evidence="1">Cell membrane</location>
        <topology evidence="1">Multi-pass membrane protein</topology>
    </subcellularLocation>
</comment>
<proteinExistence type="predicted"/>
<reference evidence="7 8" key="1">
    <citation type="submission" date="2013-02" db="EMBL/GenBank/DDBJ databases">
        <title>A novel strain isolated from Lonar lake, Maharashtra, India.</title>
        <authorList>
            <person name="Singh A."/>
        </authorList>
    </citation>
    <scope>NUCLEOTIDE SEQUENCE [LARGE SCALE GENOMIC DNA]</scope>
    <source>
        <strain evidence="7 8">AK24</strain>
    </source>
</reference>
<dbReference type="PANTHER" id="PTHR39087">
    <property type="entry name" value="UPF0104 MEMBRANE PROTEIN MJ1595"/>
    <property type="match status" value="1"/>
</dbReference>
<feature type="transmembrane region" description="Helical" evidence="6">
    <location>
        <begin position="297"/>
        <end position="321"/>
    </location>
</feature>
<protein>
    <submittedName>
        <fullName evidence="7">Putative dolichol-P-glucose synthetase</fullName>
    </submittedName>
</protein>
<feature type="transmembrane region" description="Helical" evidence="6">
    <location>
        <begin position="130"/>
        <end position="148"/>
    </location>
</feature>
<evidence type="ECO:0000256" key="1">
    <source>
        <dbReference type="ARBA" id="ARBA00004651"/>
    </source>
</evidence>
<evidence type="ECO:0000256" key="2">
    <source>
        <dbReference type="ARBA" id="ARBA00022475"/>
    </source>
</evidence>
<dbReference type="STRING" id="1232681.ADIS_2693"/>
<dbReference type="NCBIfam" id="TIGR00374">
    <property type="entry name" value="flippase-like domain"/>
    <property type="match status" value="1"/>
</dbReference>
<keyword evidence="4 6" id="KW-1133">Transmembrane helix</keyword>
<evidence type="ECO:0000256" key="4">
    <source>
        <dbReference type="ARBA" id="ARBA00022989"/>
    </source>
</evidence>
<evidence type="ECO:0000256" key="3">
    <source>
        <dbReference type="ARBA" id="ARBA00022692"/>
    </source>
</evidence>
<feature type="transmembrane region" description="Helical" evidence="6">
    <location>
        <begin position="220"/>
        <end position="242"/>
    </location>
</feature>